<dbReference type="Gene3D" id="1.25.40.10">
    <property type="entry name" value="Tetratricopeptide repeat domain"/>
    <property type="match status" value="1"/>
</dbReference>
<feature type="region of interest" description="Disordered" evidence="1">
    <location>
        <begin position="629"/>
        <end position="649"/>
    </location>
</feature>
<evidence type="ECO:0000313" key="2">
    <source>
        <dbReference type="EMBL" id="TFK17921.1"/>
    </source>
</evidence>
<dbReference type="STRING" id="230819.A0A5C3KD56"/>
<accession>A0A5C3KD56</accession>
<evidence type="ECO:0000313" key="3">
    <source>
        <dbReference type="Proteomes" id="UP000307440"/>
    </source>
</evidence>
<dbReference type="Proteomes" id="UP000307440">
    <property type="component" value="Unassembled WGS sequence"/>
</dbReference>
<proteinExistence type="predicted"/>
<feature type="compositionally biased region" description="Polar residues" evidence="1">
    <location>
        <begin position="332"/>
        <end position="346"/>
    </location>
</feature>
<sequence>MFEDIDRRLTPYSRTLLKRLRQEVGDLKDVAFFTYQAYRACLGSGMGVLVRGHIKQQIKVCGATIKRVQQKIIDILEGWVPVWTWLDRYLPAAFAGAFLAEPDDIAAVRKEVLGEMQSLGEIVRSLELIESWARDLFPTPIAIGAVLFSISGINKWLEHSPNLLHHIKVDQIYVVEPLGDRLAIPTRFIESSEQIHMCLQLKCQKTHGAGYIDNRQYQLNESASDLAVDKKGLQRYIRGTGVQLEVTVFVQSARIEPNRCPRPVCGFLNNYSESESVNGWMRCQMCQKKFATQEAGWTTSQVTDQQDPPSGSTSYIPATATREDSTRHAASRLNSSELPASKNQTQDNTMQHLKVVSIAQVSQSWSLFQRIMVQLPKASNRQIETQPSDSGLDYSLHPATDVKLIPPDNADLLGGLMNLGNSFQRRFAGNLSHIDEAIASQESVIRLTPLGHADLPVLLMNLGISFFGRFEQTGDLSDIDEAIASQGRAVGLTPSDHFHLPAFLNDLGSSFQSRFEYTGNLADIGEAIASQVRAVKLTPPGHANLFAFLSNLGSSFQSRFKHKGNLADLDEAMHPRAELSISLPLAMLASLPSSTTWDSRSKGASIEQAICLILTKRLHARTELSGSLPVATSTSLPTTETWNPLSKAA</sequence>
<feature type="compositionally biased region" description="Polar residues" evidence="1">
    <location>
        <begin position="297"/>
        <end position="316"/>
    </location>
</feature>
<protein>
    <submittedName>
        <fullName evidence="2">Uncharacterized protein</fullName>
    </submittedName>
</protein>
<feature type="region of interest" description="Disordered" evidence="1">
    <location>
        <begin position="297"/>
        <end position="346"/>
    </location>
</feature>
<organism evidence="2 3">
    <name type="scientific">Coprinopsis marcescibilis</name>
    <name type="common">Agaric fungus</name>
    <name type="synonym">Psathyrella marcescibilis</name>
    <dbReference type="NCBI Taxonomy" id="230819"/>
    <lineage>
        <taxon>Eukaryota</taxon>
        <taxon>Fungi</taxon>
        <taxon>Dikarya</taxon>
        <taxon>Basidiomycota</taxon>
        <taxon>Agaricomycotina</taxon>
        <taxon>Agaricomycetes</taxon>
        <taxon>Agaricomycetidae</taxon>
        <taxon>Agaricales</taxon>
        <taxon>Agaricineae</taxon>
        <taxon>Psathyrellaceae</taxon>
        <taxon>Coprinopsis</taxon>
    </lineage>
</organism>
<reference evidence="2 3" key="1">
    <citation type="journal article" date="2019" name="Nat. Ecol. Evol.">
        <title>Megaphylogeny resolves global patterns of mushroom evolution.</title>
        <authorList>
            <person name="Varga T."/>
            <person name="Krizsan K."/>
            <person name="Foldi C."/>
            <person name="Dima B."/>
            <person name="Sanchez-Garcia M."/>
            <person name="Sanchez-Ramirez S."/>
            <person name="Szollosi G.J."/>
            <person name="Szarkandi J.G."/>
            <person name="Papp V."/>
            <person name="Albert L."/>
            <person name="Andreopoulos W."/>
            <person name="Angelini C."/>
            <person name="Antonin V."/>
            <person name="Barry K.W."/>
            <person name="Bougher N.L."/>
            <person name="Buchanan P."/>
            <person name="Buyck B."/>
            <person name="Bense V."/>
            <person name="Catcheside P."/>
            <person name="Chovatia M."/>
            <person name="Cooper J."/>
            <person name="Damon W."/>
            <person name="Desjardin D."/>
            <person name="Finy P."/>
            <person name="Geml J."/>
            <person name="Haridas S."/>
            <person name="Hughes K."/>
            <person name="Justo A."/>
            <person name="Karasinski D."/>
            <person name="Kautmanova I."/>
            <person name="Kiss B."/>
            <person name="Kocsube S."/>
            <person name="Kotiranta H."/>
            <person name="LaButti K.M."/>
            <person name="Lechner B.E."/>
            <person name="Liimatainen K."/>
            <person name="Lipzen A."/>
            <person name="Lukacs Z."/>
            <person name="Mihaltcheva S."/>
            <person name="Morgado L.N."/>
            <person name="Niskanen T."/>
            <person name="Noordeloos M.E."/>
            <person name="Ohm R.A."/>
            <person name="Ortiz-Santana B."/>
            <person name="Ovrebo C."/>
            <person name="Racz N."/>
            <person name="Riley R."/>
            <person name="Savchenko A."/>
            <person name="Shiryaev A."/>
            <person name="Soop K."/>
            <person name="Spirin V."/>
            <person name="Szebenyi C."/>
            <person name="Tomsovsky M."/>
            <person name="Tulloss R.E."/>
            <person name="Uehling J."/>
            <person name="Grigoriev I.V."/>
            <person name="Vagvolgyi C."/>
            <person name="Papp T."/>
            <person name="Martin F.M."/>
            <person name="Miettinen O."/>
            <person name="Hibbett D.S."/>
            <person name="Nagy L.G."/>
        </authorList>
    </citation>
    <scope>NUCLEOTIDE SEQUENCE [LARGE SCALE GENOMIC DNA]</scope>
    <source>
        <strain evidence="2 3">CBS 121175</strain>
    </source>
</reference>
<dbReference type="OrthoDB" id="3259646at2759"/>
<dbReference type="AlphaFoldDB" id="A0A5C3KD56"/>
<gene>
    <name evidence="2" type="ORF">FA15DRAFT_675670</name>
</gene>
<evidence type="ECO:0000256" key="1">
    <source>
        <dbReference type="SAM" id="MobiDB-lite"/>
    </source>
</evidence>
<dbReference type="EMBL" id="ML210449">
    <property type="protein sequence ID" value="TFK17921.1"/>
    <property type="molecule type" value="Genomic_DNA"/>
</dbReference>
<feature type="compositionally biased region" description="Polar residues" evidence="1">
    <location>
        <begin position="630"/>
        <end position="649"/>
    </location>
</feature>
<name>A0A5C3KD56_COPMA</name>
<dbReference type="InterPro" id="IPR011990">
    <property type="entry name" value="TPR-like_helical_dom_sf"/>
</dbReference>
<keyword evidence="3" id="KW-1185">Reference proteome</keyword>